<reference evidence="2 3" key="1">
    <citation type="submission" date="2016-03" db="EMBL/GenBank/DDBJ databases">
        <title>Acetic acid bacteria sequencing.</title>
        <authorList>
            <person name="Brandt J."/>
            <person name="Jakob F."/>
            <person name="Vogel R.F."/>
        </authorList>
    </citation>
    <scope>NUCLEOTIDE SEQUENCE [LARGE SCALE GENOMIC DNA]</scope>
    <source>
        <strain evidence="2 3">NBRC 101099</strain>
    </source>
</reference>
<dbReference type="Pfam" id="PF06812">
    <property type="entry name" value="ImpA_N"/>
    <property type="match status" value="1"/>
</dbReference>
<proteinExistence type="predicted"/>
<organism evidence="2 3">
    <name type="scientific">Neoasaia chiangmaiensis</name>
    <dbReference type="NCBI Taxonomy" id="320497"/>
    <lineage>
        <taxon>Bacteria</taxon>
        <taxon>Pseudomonadati</taxon>
        <taxon>Pseudomonadota</taxon>
        <taxon>Alphaproteobacteria</taxon>
        <taxon>Acetobacterales</taxon>
        <taxon>Acetobacteraceae</taxon>
        <taxon>Neoasaia</taxon>
    </lineage>
</organism>
<dbReference type="Proteomes" id="UP000188604">
    <property type="component" value="Chromosome"/>
</dbReference>
<dbReference type="RefSeq" id="WP_077805694.1">
    <property type="nucleotide sequence ID" value="NZ_BJXS01000010.1"/>
</dbReference>
<evidence type="ECO:0000259" key="1">
    <source>
        <dbReference type="Pfam" id="PF06812"/>
    </source>
</evidence>
<gene>
    <name evidence="2" type="ORF">A0U93_00820</name>
</gene>
<sequence>MLLPDEETILAAIAAPIGDAMPCGRDLRTGAGVNSTYSALRDARSAARMQERAGDDDPERAIGMPEEWRTVEALAIEALTTETKDLEIASALAESLARRGGLAGLSLGARIMTRLVESFWSQGLYPALEADDPEARTFAVSGLSGSDRDGSLIQPLRKTILFELEDGRPIAFWEYERARSRAASSAQGEHIAVVHDGLPSLDQMESAARGSGNADLAIVARHADAAYAAWQKLNDIFLEVCQDTVPAAEAPSMGRVANILGDIRAAAHRYVVPDELPANDVTEDPGDLHDAEAVGGTTAEAAAPHRHARPTRSELLDAAMDIAQQFREMEPHSPFSYTLENAVRRARLSLPDLLREVVMDDSSRIEILTRLGIQELDV</sequence>
<accession>A0A1U9KLQ9</accession>
<keyword evidence="3" id="KW-1185">Reference proteome</keyword>
<protein>
    <recommendedName>
        <fullName evidence="1">ImpA N-terminal domain-containing protein</fullName>
    </recommendedName>
</protein>
<evidence type="ECO:0000313" key="3">
    <source>
        <dbReference type="Proteomes" id="UP000188604"/>
    </source>
</evidence>
<dbReference type="InterPro" id="IPR017740">
    <property type="entry name" value="TssA-like"/>
</dbReference>
<dbReference type="PANTHER" id="PTHR37951:SF1">
    <property type="entry name" value="TYPE VI SECRETION SYSTEM COMPONENT TSSA1"/>
    <property type="match status" value="1"/>
</dbReference>
<feature type="domain" description="ImpA N-terminal" evidence="1">
    <location>
        <begin position="15"/>
        <end position="143"/>
    </location>
</feature>
<dbReference type="AlphaFoldDB" id="A0A1U9KLQ9"/>
<dbReference type="KEGG" id="nch:A0U93_00820"/>
<dbReference type="EMBL" id="CP014691">
    <property type="protein sequence ID" value="AQS86731.1"/>
    <property type="molecule type" value="Genomic_DNA"/>
</dbReference>
<dbReference type="InterPro" id="IPR010657">
    <property type="entry name" value="ImpA_N"/>
</dbReference>
<evidence type="ECO:0000313" key="2">
    <source>
        <dbReference type="EMBL" id="AQS86731.1"/>
    </source>
</evidence>
<dbReference type="PANTHER" id="PTHR37951">
    <property type="entry name" value="CYTOPLASMIC PROTEIN-RELATED"/>
    <property type="match status" value="1"/>
</dbReference>
<dbReference type="STRING" id="320497.A0U93_00820"/>
<dbReference type="OrthoDB" id="9771118at2"/>
<dbReference type="NCBIfam" id="TIGR03363">
    <property type="entry name" value="VI_chp_8"/>
    <property type="match status" value="1"/>
</dbReference>
<name>A0A1U9KLQ9_9PROT</name>